<proteinExistence type="predicted"/>
<comment type="caution">
    <text evidence="1">The sequence shown here is derived from an EMBL/GenBank/DDBJ whole genome shotgun (WGS) entry which is preliminary data.</text>
</comment>
<organism evidence="1 2">
    <name type="scientific">Aspergillus granulosus</name>
    <dbReference type="NCBI Taxonomy" id="176169"/>
    <lineage>
        <taxon>Eukaryota</taxon>
        <taxon>Fungi</taxon>
        <taxon>Dikarya</taxon>
        <taxon>Ascomycota</taxon>
        <taxon>Pezizomycotina</taxon>
        <taxon>Eurotiomycetes</taxon>
        <taxon>Eurotiomycetidae</taxon>
        <taxon>Eurotiales</taxon>
        <taxon>Aspergillaceae</taxon>
        <taxon>Aspergillus</taxon>
        <taxon>Aspergillus subgen. Nidulantes</taxon>
    </lineage>
</organism>
<sequence>MIQLEYHAWKKMHAADSDERVAFGLSFKQFLSVQKTLQNCDRKRAWRILEFLLSRNPCMSEAGTAALVGNSSNFDFITKPLDNALNEPSPEREDSLSTLEKKYERWVTHDASPPLPFPIDTGFFTRIYWGHTCDISEDVRRLFAYAPMSFLVYKWQLLRDTSCYASTNGYLAALQQIMDANSSPYVLSCMVNGMHRAGVMIPEKYSHFLHLQLTLKRGDESMPLYDHLSTGKSATITAIGMWLEPRLDEFADDGFADDGFADDEFSDDEVADDEGFEGLVCKGNPL</sequence>
<evidence type="ECO:0000313" key="1">
    <source>
        <dbReference type="EMBL" id="KAL2802949.1"/>
    </source>
</evidence>
<evidence type="ECO:0000313" key="2">
    <source>
        <dbReference type="Proteomes" id="UP001610334"/>
    </source>
</evidence>
<gene>
    <name evidence="1" type="ORF">BJX63DRAFT_437374</name>
</gene>
<dbReference type="Proteomes" id="UP001610334">
    <property type="component" value="Unassembled WGS sequence"/>
</dbReference>
<accession>A0ABR4GWQ1</accession>
<keyword evidence="2" id="KW-1185">Reference proteome</keyword>
<protein>
    <submittedName>
        <fullName evidence="1">Uncharacterized protein</fullName>
    </submittedName>
</protein>
<name>A0ABR4GWQ1_9EURO</name>
<dbReference type="EMBL" id="JBFXLT010000156">
    <property type="protein sequence ID" value="KAL2802949.1"/>
    <property type="molecule type" value="Genomic_DNA"/>
</dbReference>
<reference evidence="1 2" key="1">
    <citation type="submission" date="2024-07" db="EMBL/GenBank/DDBJ databases">
        <title>Section-level genome sequencing and comparative genomics of Aspergillus sections Usti and Cavernicolus.</title>
        <authorList>
            <consortium name="Lawrence Berkeley National Laboratory"/>
            <person name="Nybo J.L."/>
            <person name="Vesth T.C."/>
            <person name="Theobald S."/>
            <person name="Frisvad J.C."/>
            <person name="Larsen T.O."/>
            <person name="Kjaerboelling I."/>
            <person name="Rothschild-Mancinelli K."/>
            <person name="Lyhne E.K."/>
            <person name="Kogle M.E."/>
            <person name="Barry K."/>
            <person name="Clum A."/>
            <person name="Na H."/>
            <person name="Ledsgaard L."/>
            <person name="Lin J."/>
            <person name="Lipzen A."/>
            <person name="Kuo A."/>
            <person name="Riley R."/>
            <person name="Mondo S."/>
            <person name="Labutti K."/>
            <person name="Haridas S."/>
            <person name="Pangalinan J."/>
            <person name="Salamov A.A."/>
            <person name="Simmons B.A."/>
            <person name="Magnuson J.K."/>
            <person name="Chen J."/>
            <person name="Drula E."/>
            <person name="Henrissat B."/>
            <person name="Wiebenga A."/>
            <person name="Lubbers R.J."/>
            <person name="Gomes A.C."/>
            <person name="Makela M.R."/>
            <person name="Stajich J."/>
            <person name="Grigoriev I.V."/>
            <person name="Mortensen U.H."/>
            <person name="De Vries R.P."/>
            <person name="Baker S.E."/>
            <person name="Andersen M.R."/>
        </authorList>
    </citation>
    <scope>NUCLEOTIDE SEQUENCE [LARGE SCALE GENOMIC DNA]</scope>
    <source>
        <strain evidence="1 2">CBS 588.65</strain>
    </source>
</reference>